<evidence type="ECO:0000256" key="7">
    <source>
        <dbReference type="ARBA" id="ARBA00023295"/>
    </source>
</evidence>
<dbReference type="InterPro" id="IPR011050">
    <property type="entry name" value="Pectin_lyase_fold/virulence"/>
</dbReference>
<organism evidence="12 13">
    <name type="scientific">Cylindrobasidium torrendii FP15055 ss-10</name>
    <dbReference type="NCBI Taxonomy" id="1314674"/>
    <lineage>
        <taxon>Eukaryota</taxon>
        <taxon>Fungi</taxon>
        <taxon>Dikarya</taxon>
        <taxon>Basidiomycota</taxon>
        <taxon>Agaricomycotina</taxon>
        <taxon>Agaricomycetes</taxon>
        <taxon>Agaricomycetidae</taxon>
        <taxon>Agaricales</taxon>
        <taxon>Marasmiineae</taxon>
        <taxon>Physalacriaceae</taxon>
        <taxon>Cylindrobasidium</taxon>
    </lineage>
</organism>
<dbReference type="Proteomes" id="UP000054007">
    <property type="component" value="Unassembled WGS sequence"/>
</dbReference>
<evidence type="ECO:0000256" key="2">
    <source>
        <dbReference type="ARBA" id="ARBA00008834"/>
    </source>
</evidence>
<dbReference type="InterPro" id="IPR000743">
    <property type="entry name" value="Glyco_hydro_28"/>
</dbReference>
<dbReference type="PROSITE" id="PS00502">
    <property type="entry name" value="POLYGALACTURONASE"/>
    <property type="match status" value="1"/>
</dbReference>
<dbReference type="SUPFAM" id="SSF51126">
    <property type="entry name" value="Pectin lyase-like"/>
    <property type="match status" value="1"/>
</dbReference>
<feature type="chain" id="PRO_5002317305" evidence="11">
    <location>
        <begin position="21"/>
        <end position="419"/>
    </location>
</feature>
<evidence type="ECO:0000256" key="9">
    <source>
        <dbReference type="PROSITE-ProRule" id="PRU10052"/>
    </source>
</evidence>
<evidence type="ECO:0000313" key="12">
    <source>
        <dbReference type="EMBL" id="KIY70699.1"/>
    </source>
</evidence>
<dbReference type="Gene3D" id="2.160.20.10">
    <property type="entry name" value="Single-stranded right-handed beta-helix, Pectin lyase-like"/>
    <property type="match status" value="1"/>
</dbReference>
<protein>
    <submittedName>
        <fullName evidence="12">Glycoside hydrolase family 28 protein</fullName>
    </submittedName>
</protein>
<keyword evidence="4 11" id="KW-0732">Signal</keyword>
<reference evidence="12 13" key="1">
    <citation type="journal article" date="2015" name="Fungal Genet. Biol.">
        <title>Evolution of novel wood decay mechanisms in Agaricales revealed by the genome sequences of Fistulina hepatica and Cylindrobasidium torrendii.</title>
        <authorList>
            <person name="Floudas D."/>
            <person name="Held B.W."/>
            <person name="Riley R."/>
            <person name="Nagy L.G."/>
            <person name="Koehler G."/>
            <person name="Ransdell A.S."/>
            <person name="Younus H."/>
            <person name="Chow J."/>
            <person name="Chiniquy J."/>
            <person name="Lipzen A."/>
            <person name="Tritt A."/>
            <person name="Sun H."/>
            <person name="Haridas S."/>
            <person name="LaButti K."/>
            <person name="Ohm R.A."/>
            <person name="Kues U."/>
            <person name="Blanchette R.A."/>
            <person name="Grigoriev I.V."/>
            <person name="Minto R.E."/>
            <person name="Hibbett D.S."/>
        </authorList>
    </citation>
    <scope>NUCLEOTIDE SEQUENCE [LARGE SCALE GENOMIC DNA]</scope>
    <source>
        <strain evidence="12 13">FP15055 ss-10</strain>
    </source>
</reference>
<keyword evidence="13" id="KW-1185">Reference proteome</keyword>
<keyword evidence="3" id="KW-0964">Secreted</keyword>
<evidence type="ECO:0000256" key="11">
    <source>
        <dbReference type="SAM" id="SignalP"/>
    </source>
</evidence>
<dbReference type="OrthoDB" id="187139at2759"/>
<dbReference type="AlphaFoldDB" id="A0A0D7BKR0"/>
<feature type="signal peptide" evidence="11">
    <location>
        <begin position="1"/>
        <end position="20"/>
    </location>
</feature>
<gene>
    <name evidence="12" type="ORF">CYLTODRAFT_347267</name>
</gene>
<keyword evidence="8" id="KW-0961">Cell wall biogenesis/degradation</keyword>
<dbReference type="GO" id="GO:0004650">
    <property type="term" value="F:polygalacturonase activity"/>
    <property type="evidence" value="ECO:0007669"/>
    <property type="project" value="InterPro"/>
</dbReference>
<evidence type="ECO:0000256" key="10">
    <source>
        <dbReference type="RuleBase" id="RU361169"/>
    </source>
</evidence>
<dbReference type="GO" id="GO:0071555">
    <property type="term" value="P:cell wall organization"/>
    <property type="evidence" value="ECO:0007669"/>
    <property type="project" value="UniProtKB-KW"/>
</dbReference>
<dbReference type="Pfam" id="PF00295">
    <property type="entry name" value="Glyco_hydro_28"/>
    <property type="match status" value="1"/>
</dbReference>
<proteinExistence type="inferred from homology"/>
<keyword evidence="5 10" id="KW-0378">Hydrolase</keyword>
<dbReference type="GO" id="GO:0005975">
    <property type="term" value="P:carbohydrate metabolic process"/>
    <property type="evidence" value="ECO:0007669"/>
    <property type="project" value="InterPro"/>
</dbReference>
<dbReference type="InterPro" id="IPR012334">
    <property type="entry name" value="Pectin_lyas_fold"/>
</dbReference>
<name>A0A0D7BKR0_9AGAR</name>
<evidence type="ECO:0000256" key="4">
    <source>
        <dbReference type="ARBA" id="ARBA00022729"/>
    </source>
</evidence>
<comment type="subcellular location">
    <subcellularLocation>
        <location evidence="1">Secreted</location>
    </subcellularLocation>
</comment>
<dbReference type="STRING" id="1314674.A0A0D7BKR0"/>
<accession>A0A0D7BKR0</accession>
<sequence>MILWSSVLVFLASVLPRIFQRKVCFVYPSADGGDDTAAILSAFKECGRGGRVEFGNETYHIESVMNLTDLEDCTIDVKGTLLWGTDINYWLENSYPIGYQNQSSAWLLGGTGITLSGHGYGTIDGNGQVWYDFNANRSNLAGRPHALTIVDTKDSIIEGMHFVQPQMWTMTIMNSSNVLLQDIYVNATSSNHNTTGNTDGANTVYSDNITFRRWVVDDGDDCIAVKANSTNILIEDSVFYHGHGIAIGSIGQFPDRFERIENVTARNITYFNTGWVFGRYLKTWTGEQNGYPPNGGGGGQGFLQNATLHNTRSIFAIDQCISYIGAMDGCDTSLFSLENIHFEDIHGTSKTSGVFQCSGAAPCTNISLANIDVVNPNGERLDTYQCVEGNMKDTTGISCSGPPTWDYIKYVRNHDTERD</sequence>
<evidence type="ECO:0000256" key="6">
    <source>
        <dbReference type="ARBA" id="ARBA00023180"/>
    </source>
</evidence>
<feature type="active site" evidence="9">
    <location>
        <position position="243"/>
    </location>
</feature>
<keyword evidence="6" id="KW-0325">Glycoprotein</keyword>
<dbReference type="PANTHER" id="PTHR31736:SF8">
    <property type="entry name" value="PUTATIVE (AFU_ORTHOLOGUE AFUA_7G06410)-RELATED"/>
    <property type="match status" value="1"/>
</dbReference>
<evidence type="ECO:0000256" key="5">
    <source>
        <dbReference type="ARBA" id="ARBA00022801"/>
    </source>
</evidence>
<evidence type="ECO:0000256" key="3">
    <source>
        <dbReference type="ARBA" id="ARBA00022525"/>
    </source>
</evidence>
<dbReference type="GO" id="GO:0005576">
    <property type="term" value="C:extracellular region"/>
    <property type="evidence" value="ECO:0007669"/>
    <property type="project" value="UniProtKB-SubCell"/>
</dbReference>
<evidence type="ECO:0000256" key="8">
    <source>
        <dbReference type="ARBA" id="ARBA00023316"/>
    </source>
</evidence>
<keyword evidence="7 10" id="KW-0326">Glycosidase</keyword>
<evidence type="ECO:0000256" key="1">
    <source>
        <dbReference type="ARBA" id="ARBA00004613"/>
    </source>
</evidence>
<dbReference type="EMBL" id="KN880464">
    <property type="protein sequence ID" value="KIY70699.1"/>
    <property type="molecule type" value="Genomic_DNA"/>
</dbReference>
<evidence type="ECO:0000313" key="13">
    <source>
        <dbReference type="Proteomes" id="UP000054007"/>
    </source>
</evidence>
<comment type="similarity">
    <text evidence="2 10">Belongs to the glycosyl hydrolase 28 family.</text>
</comment>
<dbReference type="PANTHER" id="PTHR31736">
    <property type="match status" value="1"/>
</dbReference>